<sequence length="158" mass="17736">MRDRLTARILLFDAAGRLLLMKGRLPTAPDAPGAWFTVGGGAEPGETVHQAAAREVVEETGFTDVEIGPVVWRRTAPYRLVGGELVMFQEHYLVARCRGGEPCRDAWEPHELDLVDDIRWWTLEELMACEEDVYPLGLRELLPDVLAGRYPAEPLVIR</sequence>
<evidence type="ECO:0000256" key="2">
    <source>
        <dbReference type="ARBA" id="ARBA00022801"/>
    </source>
</evidence>
<dbReference type="Gene3D" id="3.90.79.10">
    <property type="entry name" value="Nucleoside Triphosphate Pyrophosphohydrolase"/>
    <property type="match status" value="1"/>
</dbReference>
<dbReference type="Proteomes" id="UP001597237">
    <property type="component" value="Unassembled WGS sequence"/>
</dbReference>
<dbReference type="InterPro" id="IPR000086">
    <property type="entry name" value="NUDIX_hydrolase_dom"/>
</dbReference>
<reference evidence="6" key="1">
    <citation type="journal article" date="2019" name="Int. J. Syst. Evol. Microbiol.">
        <title>The Global Catalogue of Microorganisms (GCM) 10K type strain sequencing project: providing services to taxonomists for standard genome sequencing and annotation.</title>
        <authorList>
            <consortium name="The Broad Institute Genomics Platform"/>
            <consortium name="The Broad Institute Genome Sequencing Center for Infectious Disease"/>
            <person name="Wu L."/>
            <person name="Ma J."/>
        </authorList>
    </citation>
    <scope>NUCLEOTIDE SEQUENCE [LARGE SCALE GENOMIC DNA]</scope>
    <source>
        <strain evidence="6">DFY28</strain>
    </source>
</reference>
<dbReference type="CDD" id="cd04685">
    <property type="entry name" value="NUDIX_Hydrolase"/>
    <property type="match status" value="1"/>
</dbReference>
<proteinExistence type="predicted"/>
<keyword evidence="6" id="KW-1185">Reference proteome</keyword>
<dbReference type="RefSeq" id="WP_377281028.1">
    <property type="nucleotide sequence ID" value="NZ_JBHRSI010000003.1"/>
</dbReference>
<dbReference type="SUPFAM" id="SSF55811">
    <property type="entry name" value="Nudix"/>
    <property type="match status" value="1"/>
</dbReference>
<name>A0ABW4MVY3_9CAUL</name>
<dbReference type="InterPro" id="IPR020084">
    <property type="entry name" value="NUDIX_hydrolase_CS"/>
</dbReference>
<keyword evidence="3" id="KW-0460">Magnesium</keyword>
<evidence type="ECO:0000259" key="4">
    <source>
        <dbReference type="PROSITE" id="PS51462"/>
    </source>
</evidence>
<comment type="cofactor">
    <cofactor evidence="1">
        <name>Mg(2+)</name>
        <dbReference type="ChEBI" id="CHEBI:18420"/>
    </cofactor>
</comment>
<gene>
    <name evidence="5" type="ORF">ACFSC0_01965</name>
</gene>
<dbReference type="Pfam" id="PF00293">
    <property type="entry name" value="NUDIX"/>
    <property type="match status" value="1"/>
</dbReference>
<keyword evidence="2 5" id="KW-0378">Hydrolase</keyword>
<dbReference type="PANTHER" id="PTHR43046">
    <property type="entry name" value="GDP-MANNOSE MANNOSYL HYDROLASE"/>
    <property type="match status" value="1"/>
</dbReference>
<dbReference type="InterPro" id="IPR015797">
    <property type="entry name" value="NUDIX_hydrolase-like_dom_sf"/>
</dbReference>
<dbReference type="GO" id="GO:0016787">
    <property type="term" value="F:hydrolase activity"/>
    <property type="evidence" value="ECO:0007669"/>
    <property type="project" value="UniProtKB-KW"/>
</dbReference>
<dbReference type="PROSITE" id="PS00893">
    <property type="entry name" value="NUDIX_BOX"/>
    <property type="match status" value="1"/>
</dbReference>
<dbReference type="PANTHER" id="PTHR43046:SF12">
    <property type="entry name" value="GDP-MANNOSE MANNOSYL HYDROLASE"/>
    <property type="match status" value="1"/>
</dbReference>
<dbReference type="PROSITE" id="PS51462">
    <property type="entry name" value="NUDIX"/>
    <property type="match status" value="1"/>
</dbReference>
<evidence type="ECO:0000256" key="3">
    <source>
        <dbReference type="ARBA" id="ARBA00022842"/>
    </source>
</evidence>
<accession>A0ABW4MVY3</accession>
<feature type="domain" description="Nudix hydrolase" evidence="4">
    <location>
        <begin position="2"/>
        <end position="144"/>
    </location>
</feature>
<evidence type="ECO:0000256" key="1">
    <source>
        <dbReference type="ARBA" id="ARBA00001946"/>
    </source>
</evidence>
<evidence type="ECO:0000313" key="5">
    <source>
        <dbReference type="EMBL" id="MFD1782144.1"/>
    </source>
</evidence>
<evidence type="ECO:0000313" key="6">
    <source>
        <dbReference type="Proteomes" id="UP001597237"/>
    </source>
</evidence>
<comment type="caution">
    <text evidence="5">The sequence shown here is derived from an EMBL/GenBank/DDBJ whole genome shotgun (WGS) entry which is preliminary data.</text>
</comment>
<dbReference type="EMBL" id="JBHUEY010000001">
    <property type="protein sequence ID" value="MFD1782144.1"/>
    <property type="molecule type" value="Genomic_DNA"/>
</dbReference>
<protein>
    <submittedName>
        <fullName evidence="5">NUDIX hydrolase</fullName>
    </submittedName>
</protein>
<organism evidence="5 6">
    <name type="scientific">Phenylobacterium terrae</name>
    <dbReference type="NCBI Taxonomy" id="2665495"/>
    <lineage>
        <taxon>Bacteria</taxon>
        <taxon>Pseudomonadati</taxon>
        <taxon>Pseudomonadota</taxon>
        <taxon>Alphaproteobacteria</taxon>
        <taxon>Caulobacterales</taxon>
        <taxon>Caulobacteraceae</taxon>
        <taxon>Phenylobacterium</taxon>
    </lineage>
</organism>